<comment type="catalytic activity">
    <reaction evidence="11">
        <text>1D-myo-inositol 1,2,4,5,6-pentakisphosphate + H2O = 1D-myo-inositol 1,2,5,6-tetrakisphosphate + phosphate</text>
        <dbReference type="Rhea" id="RHEA:77115"/>
        <dbReference type="ChEBI" id="CHEBI:15377"/>
        <dbReference type="ChEBI" id="CHEBI:43474"/>
        <dbReference type="ChEBI" id="CHEBI:57798"/>
        <dbReference type="ChEBI" id="CHEBI:195535"/>
        <dbReference type="EC" id="3.1.3.62"/>
    </reaction>
    <physiologicalReaction direction="left-to-right" evidence="11">
        <dbReference type="Rhea" id="RHEA:77116"/>
    </physiologicalReaction>
</comment>
<evidence type="ECO:0000256" key="12">
    <source>
        <dbReference type="ARBA" id="ARBA00043691"/>
    </source>
</evidence>
<evidence type="ECO:0000256" key="3">
    <source>
        <dbReference type="ARBA" id="ARBA00012976"/>
    </source>
</evidence>
<dbReference type="EMBL" id="LJOD01000024">
    <property type="protein sequence ID" value="KPE49106.1"/>
    <property type="molecule type" value="Genomic_DNA"/>
</dbReference>
<evidence type="ECO:0000256" key="7">
    <source>
        <dbReference type="ARBA" id="ARBA00022801"/>
    </source>
</evidence>
<evidence type="ECO:0000256" key="11">
    <source>
        <dbReference type="ARBA" id="ARBA00043671"/>
    </source>
</evidence>
<protein>
    <recommendedName>
        <fullName evidence="5">Multiple inositol polyphosphate phosphatase 1</fullName>
        <ecNumber evidence="4">3.1.3.62</ecNumber>
        <ecNumber evidence="3">3.1.3.80</ecNumber>
    </recommendedName>
    <alternativeName>
        <fullName evidence="9">2,3-bisphosphoglycerate 3-phosphatase</fullName>
    </alternativeName>
</protein>
<organism evidence="15 16">
    <name type="scientific">Chryseobacterium indologenes</name>
    <name type="common">Flavobacterium indologenes</name>
    <dbReference type="NCBI Taxonomy" id="253"/>
    <lineage>
        <taxon>Bacteria</taxon>
        <taxon>Pseudomonadati</taxon>
        <taxon>Bacteroidota</taxon>
        <taxon>Flavobacteriia</taxon>
        <taxon>Flavobacteriales</taxon>
        <taxon>Weeksellaceae</taxon>
        <taxon>Chryseobacterium group</taxon>
        <taxon>Chryseobacterium</taxon>
    </lineage>
</organism>
<dbReference type="PANTHER" id="PTHR20963:SF8">
    <property type="entry name" value="MULTIPLE INOSITOL POLYPHOSPHATE PHOSPHATASE 1"/>
    <property type="match status" value="1"/>
</dbReference>
<dbReference type="GO" id="GO:0034417">
    <property type="term" value="F:bisphosphoglycerate 3-phosphatase activity"/>
    <property type="evidence" value="ECO:0007669"/>
    <property type="project" value="UniProtKB-EC"/>
</dbReference>
<reference evidence="16" key="2">
    <citation type="submission" date="2015-09" db="EMBL/GenBank/DDBJ databases">
        <title>Draft genome sequence of a multidrug-resistant Chryseobacterium indologenes isolate from Malaysia.</title>
        <authorList>
            <person name="Yu C.Y."/>
            <person name="Ang G.Y."/>
            <person name="Chan K.-G."/>
        </authorList>
    </citation>
    <scope>NUCLEOTIDE SEQUENCE [LARGE SCALE GENOMIC DNA]</scope>
    <source>
        <strain evidence="16">CI_885</strain>
    </source>
</reference>
<dbReference type="OrthoDB" id="9770871at2"/>
<evidence type="ECO:0000313" key="15">
    <source>
        <dbReference type="EMBL" id="KPE49106.1"/>
    </source>
</evidence>
<evidence type="ECO:0000256" key="14">
    <source>
        <dbReference type="SAM" id="SignalP"/>
    </source>
</evidence>
<dbReference type="Gene3D" id="3.40.50.1240">
    <property type="entry name" value="Phosphoglycerate mutase-like"/>
    <property type="match status" value="1"/>
</dbReference>
<gene>
    <name evidence="15" type="ORF">AOB46_21675</name>
</gene>
<name>A0A0N0ZS29_CHRID</name>
<dbReference type="AlphaFoldDB" id="A0A0N0ZS29"/>
<comment type="subcellular location">
    <subcellularLocation>
        <location evidence="1">Membrane</location>
    </subcellularLocation>
</comment>
<comment type="caution">
    <text evidence="15">The sequence shown here is derived from an EMBL/GenBank/DDBJ whole genome shotgun (WGS) entry which is preliminary data.</text>
</comment>
<dbReference type="InterPro" id="IPR029033">
    <property type="entry name" value="His_PPase_superfam"/>
</dbReference>
<comment type="catalytic activity">
    <reaction evidence="10">
        <text>1D-myo-inositol 1,2,5,6-tetrakisphosphate + H2O = 1D-myo-inositol 1,2,6-trisphosphate + phosphate</text>
        <dbReference type="Rhea" id="RHEA:77119"/>
        <dbReference type="ChEBI" id="CHEBI:15377"/>
        <dbReference type="ChEBI" id="CHEBI:43474"/>
        <dbReference type="ChEBI" id="CHEBI:195535"/>
        <dbReference type="ChEBI" id="CHEBI:195537"/>
        <dbReference type="EC" id="3.1.3.62"/>
    </reaction>
    <physiologicalReaction direction="left-to-right" evidence="10">
        <dbReference type="Rhea" id="RHEA:77120"/>
    </physiologicalReaction>
</comment>
<dbReference type="PATRIC" id="fig|253.9.peg.2752"/>
<feature type="chain" id="PRO_5005865091" description="Multiple inositol polyphosphate phosphatase 1" evidence="14">
    <location>
        <begin position="20"/>
        <end position="421"/>
    </location>
</feature>
<accession>A0A0N0ZS29</accession>
<evidence type="ECO:0000256" key="2">
    <source>
        <dbReference type="ARBA" id="ARBA00008422"/>
    </source>
</evidence>
<reference evidence="15 16" key="1">
    <citation type="journal article" date="2015" name="Genom Data">
        <title>Draft genome sequence of a multidrug-resistant Chryseobacterium indologenes isolate from Malaysia.</title>
        <authorList>
            <person name="Yu C.Y."/>
            <person name="Ang G.Y."/>
            <person name="Cheng H.J."/>
            <person name="Cheong Y.M."/>
            <person name="Yin W.F."/>
            <person name="Chan K.G."/>
        </authorList>
    </citation>
    <scope>NUCLEOTIDE SEQUENCE [LARGE SCALE GENOMIC DNA]</scope>
    <source>
        <strain evidence="15 16">CI_885</strain>
    </source>
</reference>
<sequence length="421" mass="48692">MRKTLSFLFLLSATVFYNAQTTKEEITSDLRNTGGVYLAYPAPIQKLTPVPSGYQPFYISHYGRHGSRWLINEKDFSGVMGILKKAATNNALTETGKSALQRLEKIWIQAEGHNGDLTELGALQHKQISQRMIRNNPQAFEGNAIVTAKSTVVPRCILSMAYFSNEITAYNPKINLTMESSDKYMKYLNHHTKESIDFRAGDNFWQEEKRKFRQDNFQTGRFIKNLFNNDDYIYKNINPEKVMEAFYWIASDMQNLETDISFYDLFTKDEIFNIYQSVNYQTYVNDGPSPLSKGLVKNNAAPLVKNILAEADDYIKNNKRGASLRFGHDGNIIPLLAFLNIEGMNKEEADPKNVYKVWNTFQAAPMAANLQMIFYRNKKNDILVKFLHNEKEVHIPVQTDQYPYYQWQDVRTYLETLTRSL</sequence>
<evidence type="ECO:0000256" key="9">
    <source>
        <dbReference type="ARBA" id="ARBA00031642"/>
    </source>
</evidence>
<comment type="catalytic activity">
    <reaction evidence="12">
        <text>1D-myo-inositol hexakisphosphate + H2O = 1D-myo-inositol 1,2,4,5,6-pentakisphosphate + phosphate</text>
        <dbReference type="Rhea" id="RHEA:16989"/>
        <dbReference type="ChEBI" id="CHEBI:15377"/>
        <dbReference type="ChEBI" id="CHEBI:43474"/>
        <dbReference type="ChEBI" id="CHEBI:57798"/>
        <dbReference type="ChEBI" id="CHEBI:58130"/>
        <dbReference type="EC" id="3.1.3.62"/>
    </reaction>
    <physiologicalReaction direction="left-to-right" evidence="12">
        <dbReference type="Rhea" id="RHEA:16990"/>
    </physiologicalReaction>
</comment>
<keyword evidence="7" id="KW-0378">Hydrolase</keyword>
<evidence type="ECO:0000256" key="5">
    <source>
        <dbReference type="ARBA" id="ARBA00018097"/>
    </source>
</evidence>
<evidence type="ECO:0000256" key="4">
    <source>
        <dbReference type="ARBA" id="ARBA00013040"/>
    </source>
</evidence>
<dbReference type="PANTHER" id="PTHR20963">
    <property type="entry name" value="MULTIPLE INOSITOL POLYPHOSPHATE PHOSPHATASE-RELATED"/>
    <property type="match status" value="1"/>
</dbReference>
<dbReference type="RefSeq" id="WP_062703341.1">
    <property type="nucleotide sequence ID" value="NZ_LJOD01000024.1"/>
</dbReference>
<comment type="similarity">
    <text evidence="2">Belongs to the histidine acid phosphatase family. MINPP1 subfamily.</text>
</comment>
<evidence type="ECO:0000313" key="16">
    <source>
        <dbReference type="Proteomes" id="UP000037953"/>
    </source>
</evidence>
<comment type="catalytic activity">
    <reaction evidence="13">
        <text>(2R)-2,3-bisphosphoglycerate + H2O = (2R)-2-phosphoglycerate + phosphate</text>
        <dbReference type="Rhea" id="RHEA:27381"/>
        <dbReference type="ChEBI" id="CHEBI:15377"/>
        <dbReference type="ChEBI" id="CHEBI:43474"/>
        <dbReference type="ChEBI" id="CHEBI:58248"/>
        <dbReference type="ChEBI" id="CHEBI:58289"/>
        <dbReference type="EC" id="3.1.3.80"/>
    </reaction>
    <physiologicalReaction direction="left-to-right" evidence="13">
        <dbReference type="Rhea" id="RHEA:27382"/>
    </physiologicalReaction>
</comment>
<dbReference type="GO" id="GO:0016020">
    <property type="term" value="C:membrane"/>
    <property type="evidence" value="ECO:0007669"/>
    <property type="project" value="UniProtKB-SubCell"/>
</dbReference>
<evidence type="ECO:0000256" key="10">
    <source>
        <dbReference type="ARBA" id="ARBA00043668"/>
    </source>
</evidence>
<evidence type="ECO:0000256" key="1">
    <source>
        <dbReference type="ARBA" id="ARBA00004370"/>
    </source>
</evidence>
<evidence type="ECO:0000256" key="6">
    <source>
        <dbReference type="ARBA" id="ARBA00022729"/>
    </source>
</evidence>
<evidence type="ECO:0000256" key="8">
    <source>
        <dbReference type="ARBA" id="ARBA00023136"/>
    </source>
</evidence>
<dbReference type="Pfam" id="PF00328">
    <property type="entry name" value="His_Phos_2"/>
    <property type="match status" value="1"/>
</dbReference>
<dbReference type="EC" id="3.1.3.80" evidence="3"/>
<dbReference type="Proteomes" id="UP000037953">
    <property type="component" value="Unassembled WGS sequence"/>
</dbReference>
<keyword evidence="8" id="KW-0472">Membrane</keyword>
<keyword evidence="6 14" id="KW-0732">Signal</keyword>
<dbReference type="InterPro" id="IPR000560">
    <property type="entry name" value="His_Pase_clade-2"/>
</dbReference>
<feature type="signal peptide" evidence="14">
    <location>
        <begin position="1"/>
        <end position="19"/>
    </location>
</feature>
<dbReference type="SUPFAM" id="SSF53254">
    <property type="entry name" value="Phosphoglycerate mutase-like"/>
    <property type="match status" value="1"/>
</dbReference>
<proteinExistence type="inferred from homology"/>
<dbReference type="EC" id="3.1.3.62" evidence="4"/>
<evidence type="ECO:0000256" key="13">
    <source>
        <dbReference type="ARBA" id="ARBA00043832"/>
    </source>
</evidence>